<keyword evidence="1" id="KW-0812">Transmembrane</keyword>
<name>A0A845SNF1_9GAMM</name>
<keyword evidence="1" id="KW-0472">Membrane</keyword>
<dbReference type="Proteomes" id="UP000461443">
    <property type="component" value="Unassembled WGS sequence"/>
</dbReference>
<dbReference type="Pfam" id="PF05137">
    <property type="entry name" value="PilN"/>
    <property type="match status" value="1"/>
</dbReference>
<reference evidence="2 3" key="2">
    <citation type="submission" date="2020-02" db="EMBL/GenBank/DDBJ databases">
        <title>The new genus of Enterobacteriales.</title>
        <authorList>
            <person name="Kim I.S."/>
        </authorList>
    </citation>
    <scope>NUCLEOTIDE SEQUENCE [LARGE SCALE GENOMIC DNA]</scope>
    <source>
        <strain evidence="2 3">SAP-6</strain>
    </source>
</reference>
<dbReference type="AlphaFoldDB" id="A0A845SNF1"/>
<dbReference type="InterPro" id="IPR007813">
    <property type="entry name" value="PilN"/>
</dbReference>
<comment type="caution">
    <text evidence="2">The sequence shown here is derived from an EMBL/GenBank/DDBJ whole genome shotgun (WGS) entry which is preliminary data.</text>
</comment>
<accession>A0A845SNF1</accession>
<gene>
    <name evidence="2" type="ORF">GRH90_17220</name>
</gene>
<reference evidence="2 3" key="1">
    <citation type="submission" date="2019-12" db="EMBL/GenBank/DDBJ databases">
        <authorList>
            <person name="Lee S.D."/>
        </authorList>
    </citation>
    <scope>NUCLEOTIDE SEQUENCE [LARGE SCALE GENOMIC DNA]</scope>
    <source>
        <strain evidence="2 3">SAP-6</strain>
    </source>
</reference>
<feature type="transmembrane region" description="Helical" evidence="1">
    <location>
        <begin position="20"/>
        <end position="41"/>
    </location>
</feature>
<evidence type="ECO:0000313" key="2">
    <source>
        <dbReference type="EMBL" id="NDL64476.1"/>
    </source>
</evidence>
<keyword evidence="3" id="KW-1185">Reference proteome</keyword>
<organism evidence="2 3">
    <name type="scientific">Acerihabitans arboris</name>
    <dbReference type="NCBI Taxonomy" id="2691583"/>
    <lineage>
        <taxon>Bacteria</taxon>
        <taxon>Pseudomonadati</taxon>
        <taxon>Pseudomonadota</taxon>
        <taxon>Gammaproteobacteria</taxon>
        <taxon>Enterobacterales</taxon>
        <taxon>Pectobacteriaceae</taxon>
        <taxon>Acerihabitans</taxon>
    </lineage>
</organism>
<keyword evidence="1" id="KW-1133">Transmembrane helix</keyword>
<dbReference type="InterPro" id="IPR052534">
    <property type="entry name" value="Extracell_DNA_Util/SecSys_Comp"/>
</dbReference>
<proteinExistence type="predicted"/>
<evidence type="ECO:0000313" key="3">
    <source>
        <dbReference type="Proteomes" id="UP000461443"/>
    </source>
</evidence>
<evidence type="ECO:0000256" key="1">
    <source>
        <dbReference type="SAM" id="Phobius"/>
    </source>
</evidence>
<dbReference type="RefSeq" id="WP_162367190.1">
    <property type="nucleotide sequence ID" value="NZ_WUBS01000012.1"/>
</dbReference>
<sequence>MCQVNLLPWRRQRRRRRARVLMLVLAAELLLASGLMGLQALRWRKEQPGLGVRLAQWQQRETRAHELRLRLTQRIEWHQRLERTLRLQRQAKAHNQRYQRLFDELPGLLPPGLWLTALRQRDGRLSVSGCSERYDDIGTVNSQLSRHAWSAPGRWREISQREQGRFSFDWQTAWPGGVTDDAAR</sequence>
<dbReference type="PANTHER" id="PTHR40278:SF1">
    <property type="entry name" value="DNA UTILIZATION PROTEIN HOFN"/>
    <property type="match status" value="1"/>
</dbReference>
<protein>
    <submittedName>
        <fullName evidence="2">Uncharacterized protein</fullName>
    </submittedName>
</protein>
<dbReference type="EMBL" id="WUBS01000012">
    <property type="protein sequence ID" value="NDL64476.1"/>
    <property type="molecule type" value="Genomic_DNA"/>
</dbReference>
<dbReference type="PANTHER" id="PTHR40278">
    <property type="entry name" value="DNA UTILIZATION PROTEIN HOFN"/>
    <property type="match status" value="1"/>
</dbReference>